<dbReference type="STRING" id="747676.F4S495"/>
<dbReference type="GeneID" id="18930902"/>
<evidence type="ECO:0000313" key="3">
    <source>
        <dbReference type="Proteomes" id="UP000001072"/>
    </source>
</evidence>
<reference evidence="3" key="1">
    <citation type="journal article" date="2011" name="Proc. Natl. Acad. Sci. U.S.A.">
        <title>Obligate biotrophy features unraveled by the genomic analysis of rust fungi.</title>
        <authorList>
            <person name="Duplessis S."/>
            <person name="Cuomo C.A."/>
            <person name="Lin Y.-C."/>
            <person name="Aerts A."/>
            <person name="Tisserant E."/>
            <person name="Veneault-Fourrey C."/>
            <person name="Joly D.L."/>
            <person name="Hacquard S."/>
            <person name="Amselem J."/>
            <person name="Cantarel B.L."/>
            <person name="Chiu R."/>
            <person name="Coutinho P.M."/>
            <person name="Feau N."/>
            <person name="Field M."/>
            <person name="Frey P."/>
            <person name="Gelhaye E."/>
            <person name="Goldberg J."/>
            <person name="Grabherr M.G."/>
            <person name="Kodira C.D."/>
            <person name="Kohler A."/>
            <person name="Kuees U."/>
            <person name="Lindquist E.A."/>
            <person name="Lucas S.M."/>
            <person name="Mago R."/>
            <person name="Mauceli E."/>
            <person name="Morin E."/>
            <person name="Murat C."/>
            <person name="Pangilinan J.L."/>
            <person name="Park R."/>
            <person name="Pearson M."/>
            <person name="Quesneville H."/>
            <person name="Rouhier N."/>
            <person name="Sakthikumar S."/>
            <person name="Salamov A.A."/>
            <person name="Schmutz J."/>
            <person name="Selles B."/>
            <person name="Shapiro H."/>
            <person name="Tanguay P."/>
            <person name="Tuskan G.A."/>
            <person name="Henrissat B."/>
            <person name="Van de Peer Y."/>
            <person name="Rouze P."/>
            <person name="Ellis J.G."/>
            <person name="Dodds P.N."/>
            <person name="Schein J.E."/>
            <person name="Zhong S."/>
            <person name="Hamelin R.C."/>
            <person name="Grigoriev I.V."/>
            <person name="Szabo L.J."/>
            <person name="Martin F."/>
        </authorList>
    </citation>
    <scope>NUCLEOTIDE SEQUENCE [LARGE SCALE GENOMIC DNA]</scope>
    <source>
        <strain evidence="3">98AG31 / pathotype 3-4-7</strain>
    </source>
</reference>
<dbReference type="RefSeq" id="XP_007416188.1">
    <property type="nucleotide sequence ID" value="XM_007416126.1"/>
</dbReference>
<proteinExistence type="predicted"/>
<dbReference type="InParanoid" id="F4S495"/>
<dbReference type="OrthoDB" id="18797at2759"/>
<dbReference type="Proteomes" id="UP000001072">
    <property type="component" value="Unassembled WGS sequence"/>
</dbReference>
<organism evidence="3">
    <name type="scientific">Melampsora larici-populina (strain 98AG31 / pathotype 3-4-7)</name>
    <name type="common">Poplar leaf rust fungus</name>
    <dbReference type="NCBI Taxonomy" id="747676"/>
    <lineage>
        <taxon>Eukaryota</taxon>
        <taxon>Fungi</taxon>
        <taxon>Dikarya</taxon>
        <taxon>Basidiomycota</taxon>
        <taxon>Pucciniomycotina</taxon>
        <taxon>Pucciniomycetes</taxon>
        <taxon>Pucciniales</taxon>
        <taxon>Melampsoraceae</taxon>
        <taxon>Melampsora</taxon>
    </lineage>
</organism>
<evidence type="ECO:0000313" key="2">
    <source>
        <dbReference type="EMBL" id="EGG00541.1"/>
    </source>
</evidence>
<feature type="coiled-coil region" evidence="1">
    <location>
        <begin position="4"/>
        <end position="55"/>
    </location>
</feature>
<sequence>MGNIEKKEAHYDDLDAKIASLAEDNKKFYEQAVHYKEILNEYETLSRQKENREEMVDDLLEGMEEMIVGGSFYVKFALLQKISVNFWVDSLIIQSRMKTRGNIETNLGLSWTNAERPQGTKEHLANLELKIAKLRQKHQNKFTEFGQLKAQTQRHVSALEERQDLVRRLSGRHQIQGFEGLIDDRQVEEFLNTLTESQSE</sequence>
<evidence type="ECO:0000256" key="1">
    <source>
        <dbReference type="SAM" id="Coils"/>
    </source>
</evidence>
<dbReference type="VEuPathDB" id="FungiDB:MELLADRAFT_67781"/>
<name>F4S495_MELLP</name>
<dbReference type="KEGG" id="mlr:MELLADRAFT_67781"/>
<gene>
    <name evidence="2" type="ORF">MELLADRAFT_67781</name>
</gene>
<keyword evidence="3" id="KW-1185">Reference proteome</keyword>
<dbReference type="EMBL" id="GL883146">
    <property type="protein sequence ID" value="EGG00541.1"/>
    <property type="molecule type" value="Genomic_DNA"/>
</dbReference>
<accession>F4S495</accession>
<dbReference type="HOGENOM" id="CLU_1366515_0_0_1"/>
<dbReference type="AlphaFoldDB" id="F4S495"/>
<protein>
    <submittedName>
        <fullName evidence="2">Uncharacterized protein</fullName>
    </submittedName>
</protein>
<keyword evidence="1" id="KW-0175">Coiled coil</keyword>